<dbReference type="PANTHER" id="PTHR43329">
    <property type="entry name" value="EPOXIDE HYDROLASE"/>
    <property type="match status" value="1"/>
</dbReference>
<dbReference type="Gene3D" id="3.40.50.1820">
    <property type="entry name" value="alpha/beta hydrolase"/>
    <property type="match status" value="1"/>
</dbReference>
<evidence type="ECO:0000313" key="3">
    <source>
        <dbReference type="Proteomes" id="UP001183420"/>
    </source>
</evidence>
<keyword evidence="3" id="KW-1185">Reference proteome</keyword>
<accession>A0ABU2LIA4</accession>
<dbReference type="RefSeq" id="WP_311595250.1">
    <property type="nucleotide sequence ID" value="NZ_JAVREM010000002.1"/>
</dbReference>
<dbReference type="InterPro" id="IPR000073">
    <property type="entry name" value="AB_hydrolase_1"/>
</dbReference>
<dbReference type="InterPro" id="IPR029058">
    <property type="entry name" value="AB_hydrolase_fold"/>
</dbReference>
<evidence type="ECO:0000259" key="1">
    <source>
        <dbReference type="Pfam" id="PF12697"/>
    </source>
</evidence>
<sequence length="245" mass="28009">MPTKVVFVHGYPDTHRLWDPLREHLRGYDTVALDLPGYGRAMPEGLTGTRWELAEWLTGELRRFRRPVHVVAHDVGGMVLHSVLKNNPELLRSWALTSTCDPDWSWHHNARVWQTTTLGEAARDEYLGYPREWQIIGLGEAGVPEYHAPVTAEHYDATMFNAGLAFYRSAVYIGDWWPEENAELPPGLVIWGNHDRYQAPQHGVKLAARTGARFVALDADHWWPLEQPAQGAEELRRHWAAVERG</sequence>
<dbReference type="SUPFAM" id="SSF53474">
    <property type="entry name" value="alpha/beta-Hydrolases"/>
    <property type="match status" value="1"/>
</dbReference>
<dbReference type="Proteomes" id="UP001183420">
    <property type="component" value="Unassembled WGS sequence"/>
</dbReference>
<dbReference type="Pfam" id="PF12697">
    <property type="entry name" value="Abhydrolase_6"/>
    <property type="match status" value="1"/>
</dbReference>
<protein>
    <submittedName>
        <fullName evidence="2">Alpha/beta fold hydrolase</fullName>
    </submittedName>
</protein>
<name>A0ABU2LIA4_9ACTN</name>
<reference evidence="3" key="1">
    <citation type="submission" date="2023-07" db="EMBL/GenBank/DDBJ databases">
        <title>30 novel species of actinomycetes from the DSMZ collection.</title>
        <authorList>
            <person name="Nouioui I."/>
        </authorList>
    </citation>
    <scope>NUCLEOTIDE SEQUENCE [LARGE SCALE GENOMIC DNA]</scope>
    <source>
        <strain evidence="3">DSM 44918</strain>
    </source>
</reference>
<feature type="domain" description="AB hydrolase-1" evidence="1">
    <location>
        <begin position="5"/>
        <end position="231"/>
    </location>
</feature>
<organism evidence="2 3">
    <name type="scientific">Streptomyces millisiae</name>
    <dbReference type="NCBI Taxonomy" id="3075542"/>
    <lineage>
        <taxon>Bacteria</taxon>
        <taxon>Bacillati</taxon>
        <taxon>Actinomycetota</taxon>
        <taxon>Actinomycetes</taxon>
        <taxon>Kitasatosporales</taxon>
        <taxon>Streptomycetaceae</taxon>
        <taxon>Streptomyces</taxon>
    </lineage>
</organism>
<keyword evidence="2" id="KW-0378">Hydrolase</keyword>
<dbReference type="EMBL" id="JAVREM010000002">
    <property type="protein sequence ID" value="MDT0317320.1"/>
    <property type="molecule type" value="Genomic_DNA"/>
</dbReference>
<proteinExistence type="predicted"/>
<evidence type="ECO:0000313" key="2">
    <source>
        <dbReference type="EMBL" id="MDT0317320.1"/>
    </source>
</evidence>
<comment type="caution">
    <text evidence="2">The sequence shown here is derived from an EMBL/GenBank/DDBJ whole genome shotgun (WGS) entry which is preliminary data.</text>
</comment>
<gene>
    <name evidence="2" type="ORF">RNC47_03080</name>
</gene>
<dbReference type="GO" id="GO:0016787">
    <property type="term" value="F:hydrolase activity"/>
    <property type="evidence" value="ECO:0007669"/>
    <property type="project" value="UniProtKB-KW"/>
</dbReference>